<dbReference type="EMBL" id="MLAK01001180">
    <property type="protein sequence ID" value="OHS96403.1"/>
    <property type="molecule type" value="Genomic_DNA"/>
</dbReference>
<dbReference type="Proteomes" id="UP000179807">
    <property type="component" value="Unassembled WGS sequence"/>
</dbReference>
<dbReference type="Pfam" id="PF22978">
    <property type="entry name" value="HAD_Pex22"/>
    <property type="match status" value="1"/>
</dbReference>
<dbReference type="RefSeq" id="XP_068349540.1">
    <property type="nucleotide sequence ID" value="XM_068511445.1"/>
</dbReference>
<comment type="caution">
    <text evidence="1">The sequence shown here is derived from an EMBL/GenBank/DDBJ whole genome shotgun (WGS) entry which is preliminary data.</text>
</comment>
<dbReference type="GeneID" id="94846149"/>
<gene>
    <name evidence="1" type="ORF">TRFO_37479</name>
</gene>
<dbReference type="PANTHER" id="PTHR34126:SF1">
    <property type="entry name" value="PEROXISOME BIOGENESIS PROTEIN 22"/>
    <property type="match status" value="1"/>
</dbReference>
<accession>A0A1J4JFI0</accession>
<dbReference type="AlphaFoldDB" id="A0A1J4JFI0"/>
<dbReference type="InterPro" id="IPR037485">
    <property type="entry name" value="PEX22"/>
</dbReference>
<proteinExistence type="predicted"/>
<organism evidence="1 2">
    <name type="scientific">Tritrichomonas foetus</name>
    <dbReference type="NCBI Taxonomy" id="1144522"/>
    <lineage>
        <taxon>Eukaryota</taxon>
        <taxon>Metamonada</taxon>
        <taxon>Parabasalia</taxon>
        <taxon>Tritrichomonadida</taxon>
        <taxon>Tritrichomonadidae</taxon>
        <taxon>Tritrichomonas</taxon>
    </lineage>
</organism>
<dbReference type="PANTHER" id="PTHR34126">
    <property type="entry name" value="PEROXISOME BIOGENESIS PROTEIN 22"/>
    <property type="match status" value="1"/>
</dbReference>
<dbReference type="GO" id="GO:0007031">
    <property type="term" value="P:peroxisome organization"/>
    <property type="evidence" value="ECO:0007669"/>
    <property type="project" value="InterPro"/>
</dbReference>
<dbReference type="OrthoDB" id="77656at2759"/>
<evidence type="ECO:0000313" key="2">
    <source>
        <dbReference type="Proteomes" id="UP000179807"/>
    </source>
</evidence>
<dbReference type="VEuPathDB" id="TrichDB:TRFO_37479"/>
<name>A0A1J4JFI0_9EUKA</name>
<evidence type="ECO:0000313" key="1">
    <source>
        <dbReference type="EMBL" id="OHS96403.1"/>
    </source>
</evidence>
<protein>
    <submittedName>
        <fullName evidence="1">Uncharacterized protein</fullName>
    </submittedName>
</protein>
<sequence>MLSKHACIFIFIDVKDQEEADALLEPLKKEFEGIVDGDHILFSQTEMGRASMTRQLDSSAHFDFSTEVTHQASIFMNTILIAPDSVETTHFKWRGTNFKDFMTNGNTEFIKSLQK</sequence>
<keyword evidence="2" id="KW-1185">Reference proteome</keyword>
<reference evidence="1" key="1">
    <citation type="submission" date="2016-10" db="EMBL/GenBank/DDBJ databases">
        <authorList>
            <person name="Benchimol M."/>
            <person name="Almeida L.G."/>
            <person name="Vasconcelos A.T."/>
            <person name="Perreira-Neves A."/>
            <person name="Rosa I.A."/>
            <person name="Tasca T."/>
            <person name="Bogo M.R."/>
            <person name="de Souza W."/>
        </authorList>
    </citation>
    <scope>NUCLEOTIDE SEQUENCE [LARGE SCALE GENOMIC DNA]</scope>
    <source>
        <strain evidence="1">K</strain>
    </source>
</reference>